<dbReference type="EMBL" id="JACGCM010002394">
    <property type="protein sequence ID" value="KAF6140247.1"/>
    <property type="molecule type" value="Genomic_DNA"/>
</dbReference>
<evidence type="ECO:0000313" key="2">
    <source>
        <dbReference type="EMBL" id="KAF6140247.1"/>
    </source>
</evidence>
<name>A0A7J7LC75_9MAGN</name>
<gene>
    <name evidence="2" type="ORF">GIB67_000295</name>
</gene>
<keyword evidence="3" id="KW-1185">Reference proteome</keyword>
<evidence type="ECO:0000313" key="3">
    <source>
        <dbReference type="Proteomes" id="UP000541444"/>
    </source>
</evidence>
<protein>
    <submittedName>
        <fullName evidence="2">Uncharacterized protein</fullName>
    </submittedName>
</protein>
<feature type="compositionally biased region" description="Polar residues" evidence="1">
    <location>
        <begin position="1"/>
        <end position="23"/>
    </location>
</feature>
<accession>A0A7J7LC75</accession>
<proteinExistence type="predicted"/>
<sequence length="71" mass="7756">MGTNDKATYETSPIKQKVQQDPDMNSEVPVKPQEPKVIRHFPQTRPVADNSSEKRTGLSKDVLAGVFGGSS</sequence>
<feature type="region of interest" description="Disordered" evidence="1">
    <location>
        <begin position="1"/>
        <end position="35"/>
    </location>
</feature>
<comment type="caution">
    <text evidence="2">The sequence shown here is derived from an EMBL/GenBank/DDBJ whole genome shotgun (WGS) entry which is preliminary data.</text>
</comment>
<dbReference type="Proteomes" id="UP000541444">
    <property type="component" value="Unassembled WGS sequence"/>
</dbReference>
<dbReference type="AlphaFoldDB" id="A0A7J7LC75"/>
<organism evidence="2 3">
    <name type="scientific">Kingdonia uniflora</name>
    <dbReference type="NCBI Taxonomy" id="39325"/>
    <lineage>
        <taxon>Eukaryota</taxon>
        <taxon>Viridiplantae</taxon>
        <taxon>Streptophyta</taxon>
        <taxon>Embryophyta</taxon>
        <taxon>Tracheophyta</taxon>
        <taxon>Spermatophyta</taxon>
        <taxon>Magnoliopsida</taxon>
        <taxon>Ranunculales</taxon>
        <taxon>Circaeasteraceae</taxon>
        <taxon>Kingdonia</taxon>
    </lineage>
</organism>
<reference evidence="2 3" key="1">
    <citation type="journal article" date="2020" name="IScience">
        <title>Genome Sequencing of the Endangered Kingdonia uniflora (Circaeasteraceae, Ranunculales) Reveals Potential Mechanisms of Evolutionary Specialization.</title>
        <authorList>
            <person name="Sun Y."/>
            <person name="Deng T."/>
            <person name="Zhang A."/>
            <person name="Moore M.J."/>
            <person name="Landis J.B."/>
            <person name="Lin N."/>
            <person name="Zhang H."/>
            <person name="Zhang X."/>
            <person name="Huang J."/>
            <person name="Zhang X."/>
            <person name="Sun H."/>
            <person name="Wang H."/>
        </authorList>
    </citation>
    <scope>NUCLEOTIDE SEQUENCE [LARGE SCALE GENOMIC DNA]</scope>
    <source>
        <strain evidence="2">TB1705</strain>
        <tissue evidence="2">Leaf</tissue>
    </source>
</reference>
<evidence type="ECO:0000256" key="1">
    <source>
        <dbReference type="SAM" id="MobiDB-lite"/>
    </source>
</evidence>